<name>A0ABC8QSE5_9AQUA</name>
<sequence>MAPKTHSLSSLSSVSAFPLLQFSNPSPNILRLYPSKPTLVFCKVTHSQTPQDHFSVSTPEPEGFGAAAPTRGEIFLERQQSLDASAMVLEATKKRRKRKEKVLKVSAVVYSCYGCGAPLQTSEIDAPGYVDPDTYELKKKHHQLRTVLCGRCHLLSHGHMITAVGGNGGYSGGKQFVSAEELREKLSYLCHEKALIVKLVSLTVRILICRELYILPSDISIALSMKMIP</sequence>
<dbReference type="EMBL" id="CAUOFW020000692">
    <property type="protein sequence ID" value="CAK9135146.1"/>
    <property type="molecule type" value="Genomic_DNA"/>
</dbReference>
<dbReference type="PANTHER" id="PTHR47569">
    <property type="entry name" value="NO-ASSOCIATED PROTEIN 1, CHLOROPLASTIC/MITOCHONDRIAL"/>
    <property type="match status" value="1"/>
</dbReference>
<dbReference type="Proteomes" id="UP001642360">
    <property type="component" value="Unassembled WGS sequence"/>
</dbReference>
<organism evidence="1 2">
    <name type="scientific">Ilex paraguariensis</name>
    <name type="common">yerba mate</name>
    <dbReference type="NCBI Taxonomy" id="185542"/>
    <lineage>
        <taxon>Eukaryota</taxon>
        <taxon>Viridiplantae</taxon>
        <taxon>Streptophyta</taxon>
        <taxon>Embryophyta</taxon>
        <taxon>Tracheophyta</taxon>
        <taxon>Spermatophyta</taxon>
        <taxon>Magnoliopsida</taxon>
        <taxon>eudicotyledons</taxon>
        <taxon>Gunneridae</taxon>
        <taxon>Pentapetalae</taxon>
        <taxon>asterids</taxon>
        <taxon>campanulids</taxon>
        <taxon>Aquifoliales</taxon>
        <taxon>Aquifoliaceae</taxon>
        <taxon>Ilex</taxon>
    </lineage>
</organism>
<dbReference type="AlphaFoldDB" id="A0ABC8QSE5"/>
<proteinExistence type="predicted"/>
<accession>A0ABC8QSE5</accession>
<comment type="caution">
    <text evidence="1">The sequence shown here is derived from an EMBL/GenBank/DDBJ whole genome shotgun (WGS) entry which is preliminary data.</text>
</comment>
<protein>
    <submittedName>
        <fullName evidence="1">Uncharacterized protein</fullName>
    </submittedName>
</protein>
<dbReference type="PANTHER" id="PTHR47569:SF2">
    <property type="entry name" value="NO-ASSOCIATED PROTEIN 1, CHLOROPLASTIC_MITOCHONDRIAL"/>
    <property type="match status" value="1"/>
</dbReference>
<evidence type="ECO:0000313" key="1">
    <source>
        <dbReference type="EMBL" id="CAK9135146.1"/>
    </source>
</evidence>
<reference evidence="1 2" key="1">
    <citation type="submission" date="2024-02" db="EMBL/GenBank/DDBJ databases">
        <authorList>
            <person name="Vignale AGUSTIN F."/>
            <person name="Sosa J E."/>
            <person name="Modenutti C."/>
        </authorList>
    </citation>
    <scope>NUCLEOTIDE SEQUENCE [LARGE SCALE GENOMIC DNA]</scope>
</reference>
<evidence type="ECO:0000313" key="2">
    <source>
        <dbReference type="Proteomes" id="UP001642360"/>
    </source>
</evidence>
<gene>
    <name evidence="1" type="ORF">ILEXP_LOCUS2078</name>
</gene>
<dbReference type="InterPro" id="IPR044229">
    <property type="entry name" value="NOA1"/>
</dbReference>
<keyword evidence="2" id="KW-1185">Reference proteome</keyword>